<dbReference type="PIRSF" id="PIRSF000445">
    <property type="entry name" value="4pyrrol_synth_GluRdtase"/>
    <property type="match status" value="1"/>
</dbReference>
<comment type="miscellaneous">
    <text evidence="9">During catalysis, the active site Cys acts as a nucleophile attacking the alpha-carbonyl group of tRNA-bound glutamate with the formation of a thioester intermediate between enzyme and glutamate, and the concomitant release of tRNA(Glu). The thioester intermediate is finally reduced by direct hydride transfer from NADPH, to form the product GSA.</text>
</comment>
<evidence type="ECO:0000256" key="15">
    <source>
        <dbReference type="SAM" id="Coils"/>
    </source>
</evidence>
<feature type="domain" description="Glutamyl-tRNA reductase N-terminal" evidence="19">
    <location>
        <begin position="6"/>
        <end position="154"/>
    </location>
</feature>
<evidence type="ECO:0000256" key="6">
    <source>
        <dbReference type="ARBA" id="ARBA00023244"/>
    </source>
</evidence>
<evidence type="ECO:0000313" key="20">
    <source>
        <dbReference type="EMBL" id="RLK51479.1"/>
    </source>
</evidence>
<dbReference type="FunFam" id="3.40.50.720:FF:000031">
    <property type="entry name" value="Glutamyl-tRNA reductase"/>
    <property type="match status" value="1"/>
</dbReference>
<dbReference type="PANTHER" id="PTHR43013">
    <property type="entry name" value="GLUTAMYL-TRNA REDUCTASE"/>
    <property type="match status" value="1"/>
</dbReference>
<dbReference type="EMBL" id="RCDA01000001">
    <property type="protein sequence ID" value="RLK51479.1"/>
    <property type="molecule type" value="Genomic_DNA"/>
</dbReference>
<dbReference type="SUPFAM" id="SSF69075">
    <property type="entry name" value="Glutamyl tRNA-reductase dimerization domain"/>
    <property type="match status" value="1"/>
</dbReference>
<evidence type="ECO:0000256" key="16">
    <source>
        <dbReference type="SAM" id="MobiDB-lite"/>
    </source>
</evidence>
<comment type="domain">
    <text evidence="9">Possesses an unusual extended V-shaped dimeric structure with each monomer consisting of three distinct domains arranged along a curved 'spinal' alpha-helix. The N-terminal catalytic domain specifically recognizes the glutamate moiety of the substrate. The second domain is the NADPH-binding domain, and the third C-terminal domain is responsible for dimerization.</text>
</comment>
<dbReference type="InterPro" id="IPR015895">
    <property type="entry name" value="4pyrrol_synth_GluRdtase_N"/>
</dbReference>
<dbReference type="GO" id="GO:0050661">
    <property type="term" value="F:NADP binding"/>
    <property type="evidence" value="ECO:0007669"/>
    <property type="project" value="InterPro"/>
</dbReference>
<sequence>MSLFALGLNHKSAPVDVREQIVFAPDAVSSALRHLRAHTTAREAAILSTCNRTELYVRMDERSPDMLGEWLARYHRLDPDWLRGYLYLHEGAGAVRHLMRVSAGLDSLVLGEPQILGQAKIAYQGACEAGTMSRVLDRLFQHAFAVAKQVRTDTGIGANPVSVAFAAVTLARQIFDDFQNRTALLIGAGETIELVAQHLREQGLKNLIVANRNLERARHLVDIAGGEAIPLSEIPARLPEADVLVASTASPLPILGKGTVERAVRKRRHRPMFMLDLAVPRDIEPEAGNLDDVYLYTVDDLREVIAENRRSREEAAQQAEEIVQRQVDQFLSWRRAQQAVASICDFRERGHEHARELLQRAQRRLRRGEPPERVLAWLTHTLTNRLLHAPTVGLREAAEAGDRERIELARTLLQIDNANEDTRESLHQDETGTTPGTARGDQRSTG</sequence>
<feature type="binding site" evidence="9 11">
    <location>
        <position position="107"/>
    </location>
    <ligand>
        <name>substrate</name>
    </ligand>
</feature>
<dbReference type="GO" id="GO:0019353">
    <property type="term" value="P:protoporphyrinogen IX biosynthetic process from glutamate"/>
    <property type="evidence" value="ECO:0007669"/>
    <property type="project" value="TreeGrafter"/>
</dbReference>
<evidence type="ECO:0000256" key="13">
    <source>
        <dbReference type="PIRSR" id="PIRSR000445-4"/>
    </source>
</evidence>
<evidence type="ECO:0000256" key="2">
    <source>
        <dbReference type="ARBA" id="ARBA00005916"/>
    </source>
</evidence>
<evidence type="ECO:0000259" key="17">
    <source>
        <dbReference type="Pfam" id="PF00745"/>
    </source>
</evidence>
<comment type="similarity">
    <text evidence="2 9 14">Belongs to the glutamyl-tRNA reductase family.</text>
</comment>
<dbReference type="GO" id="GO:0008883">
    <property type="term" value="F:glutamyl-tRNA reductase activity"/>
    <property type="evidence" value="ECO:0007669"/>
    <property type="project" value="UniProtKB-UniRule"/>
</dbReference>
<evidence type="ECO:0000256" key="10">
    <source>
        <dbReference type="PIRSR" id="PIRSR000445-1"/>
    </source>
</evidence>
<feature type="region of interest" description="Disordered" evidence="16">
    <location>
        <begin position="417"/>
        <end position="446"/>
    </location>
</feature>
<dbReference type="FunFam" id="3.30.460.30:FF:000001">
    <property type="entry name" value="Glutamyl-tRNA reductase"/>
    <property type="match status" value="1"/>
</dbReference>
<dbReference type="OrthoDB" id="110209at2"/>
<dbReference type="NCBIfam" id="TIGR01035">
    <property type="entry name" value="hemA"/>
    <property type="match status" value="1"/>
</dbReference>
<reference evidence="20 21" key="1">
    <citation type="submission" date="2018-10" db="EMBL/GenBank/DDBJ databases">
        <title>Genomic Encyclopedia of Type Strains, Phase IV (KMG-IV): sequencing the most valuable type-strain genomes for metagenomic binning, comparative biology and taxonomic classification.</title>
        <authorList>
            <person name="Goeker M."/>
        </authorList>
    </citation>
    <scope>NUCLEOTIDE SEQUENCE [LARGE SCALE GENOMIC DNA]</scope>
    <source>
        <strain evidence="20 21">DSM 12769</strain>
    </source>
</reference>
<feature type="coiled-coil region" evidence="15">
    <location>
        <begin position="298"/>
        <end position="325"/>
    </location>
</feature>
<keyword evidence="5 9" id="KW-0560">Oxidoreductase</keyword>
<evidence type="ECO:0000256" key="3">
    <source>
        <dbReference type="ARBA" id="ARBA00012970"/>
    </source>
</evidence>
<protein>
    <recommendedName>
        <fullName evidence="8 9">Glutamyl-tRNA reductase</fullName>
        <shortName evidence="9">GluTR</shortName>
        <ecNumber evidence="3 9">1.2.1.70</ecNumber>
    </recommendedName>
</protein>
<feature type="binding site" evidence="9 11">
    <location>
        <begin position="49"/>
        <end position="52"/>
    </location>
    <ligand>
        <name>substrate</name>
    </ligand>
</feature>
<evidence type="ECO:0000256" key="9">
    <source>
        <dbReference type="HAMAP-Rule" id="MF_00087"/>
    </source>
</evidence>
<evidence type="ECO:0000256" key="11">
    <source>
        <dbReference type="PIRSR" id="PIRSR000445-2"/>
    </source>
</evidence>
<dbReference type="PANTHER" id="PTHR43013:SF1">
    <property type="entry name" value="GLUTAMYL-TRNA REDUCTASE"/>
    <property type="match status" value="1"/>
</dbReference>
<dbReference type="CDD" id="cd05213">
    <property type="entry name" value="NAD_bind_Glutamyl_tRNA_reduct"/>
    <property type="match status" value="1"/>
</dbReference>
<dbReference type="Gene3D" id="3.30.460.30">
    <property type="entry name" value="Glutamyl-tRNA reductase, N-terminal domain"/>
    <property type="match status" value="1"/>
</dbReference>
<dbReference type="InterPro" id="IPR015896">
    <property type="entry name" value="4pyrrol_synth_GluRdtase_dimer"/>
</dbReference>
<evidence type="ECO:0000256" key="12">
    <source>
        <dbReference type="PIRSR" id="PIRSR000445-3"/>
    </source>
</evidence>
<keyword evidence="6 9" id="KW-0627">Porphyrin biosynthesis</keyword>
<gene>
    <name evidence="9" type="primary">hemA</name>
    <name evidence="20" type="ORF">DFR31_1421</name>
</gene>
<proteinExistence type="inferred from homology"/>
<keyword evidence="4 9" id="KW-0521">NADP</keyword>
<accession>A0A498C8P9</accession>
<dbReference type="InterPro" id="IPR036343">
    <property type="entry name" value="GluRdtase_N_sf"/>
</dbReference>
<comment type="subunit">
    <text evidence="9">Homodimer.</text>
</comment>
<feature type="binding site" evidence="9 12">
    <location>
        <begin position="187"/>
        <end position="192"/>
    </location>
    <ligand>
        <name>NADP(+)</name>
        <dbReference type="ChEBI" id="CHEBI:58349"/>
    </ligand>
</feature>
<evidence type="ECO:0000256" key="5">
    <source>
        <dbReference type="ARBA" id="ARBA00023002"/>
    </source>
</evidence>
<feature type="binding site" evidence="9 11">
    <location>
        <position position="118"/>
    </location>
    <ligand>
        <name>substrate</name>
    </ligand>
</feature>
<feature type="site" description="Important for activity" evidence="9 13">
    <location>
        <position position="97"/>
    </location>
</feature>
<dbReference type="Proteomes" id="UP000275461">
    <property type="component" value="Unassembled WGS sequence"/>
</dbReference>
<dbReference type="InterPro" id="IPR000343">
    <property type="entry name" value="4pyrrol_synth_GluRdtase"/>
</dbReference>
<comment type="catalytic activity">
    <reaction evidence="7 9 14">
        <text>(S)-4-amino-5-oxopentanoate + tRNA(Glu) + NADP(+) = L-glutamyl-tRNA(Glu) + NADPH + H(+)</text>
        <dbReference type="Rhea" id="RHEA:12344"/>
        <dbReference type="Rhea" id="RHEA-COMP:9663"/>
        <dbReference type="Rhea" id="RHEA-COMP:9680"/>
        <dbReference type="ChEBI" id="CHEBI:15378"/>
        <dbReference type="ChEBI" id="CHEBI:57501"/>
        <dbReference type="ChEBI" id="CHEBI:57783"/>
        <dbReference type="ChEBI" id="CHEBI:58349"/>
        <dbReference type="ChEBI" id="CHEBI:78442"/>
        <dbReference type="ChEBI" id="CHEBI:78520"/>
        <dbReference type="EC" id="1.2.1.70"/>
    </reaction>
</comment>
<feature type="domain" description="Tetrapyrrole biosynthesis glutamyl-tRNA reductase dimerisation" evidence="17">
    <location>
        <begin position="318"/>
        <end position="414"/>
    </location>
</feature>
<comment type="function">
    <text evidence="9">Catalyzes the NADPH-dependent reduction of glutamyl-tRNA(Glu) to glutamate 1-semialdehyde (GSA).</text>
</comment>
<evidence type="ECO:0000256" key="1">
    <source>
        <dbReference type="ARBA" id="ARBA00005059"/>
    </source>
</evidence>
<feature type="active site" description="Nucleophile" evidence="9 10">
    <location>
        <position position="50"/>
    </location>
</feature>
<organism evidence="20 21">
    <name type="scientific">Alkalispirillum mobile</name>
    <dbReference type="NCBI Taxonomy" id="85925"/>
    <lineage>
        <taxon>Bacteria</taxon>
        <taxon>Pseudomonadati</taxon>
        <taxon>Pseudomonadota</taxon>
        <taxon>Gammaproteobacteria</taxon>
        <taxon>Chromatiales</taxon>
        <taxon>Ectothiorhodospiraceae</taxon>
        <taxon>Alkalispirillum</taxon>
    </lineage>
</organism>
<name>A0A498C8P9_9GAMM</name>
<evidence type="ECO:0000256" key="8">
    <source>
        <dbReference type="ARBA" id="ARBA00068659"/>
    </source>
</evidence>
<evidence type="ECO:0000256" key="14">
    <source>
        <dbReference type="RuleBase" id="RU000584"/>
    </source>
</evidence>
<feature type="compositionally biased region" description="Basic and acidic residues" evidence="16">
    <location>
        <begin position="420"/>
        <end position="430"/>
    </location>
</feature>
<evidence type="ECO:0000256" key="4">
    <source>
        <dbReference type="ARBA" id="ARBA00022857"/>
    </source>
</evidence>
<dbReference type="RefSeq" id="WP_121441890.1">
    <property type="nucleotide sequence ID" value="NZ_RCDA01000001.1"/>
</dbReference>
<dbReference type="InterPro" id="IPR036453">
    <property type="entry name" value="GluRdtase_dimer_dom_sf"/>
</dbReference>
<keyword evidence="21" id="KW-1185">Reference proteome</keyword>
<dbReference type="Pfam" id="PF01488">
    <property type="entry name" value="Shikimate_DH"/>
    <property type="match status" value="1"/>
</dbReference>
<comment type="pathway">
    <text evidence="1 9 14">Porphyrin-containing compound metabolism; protoporphyrin-IX biosynthesis; 5-aminolevulinate from L-glutamyl-tRNA(Glu): step 1/2.</text>
</comment>
<comment type="caution">
    <text evidence="20">The sequence shown here is derived from an EMBL/GenBank/DDBJ whole genome shotgun (WGS) entry which is preliminary data.</text>
</comment>
<dbReference type="HAMAP" id="MF_00087">
    <property type="entry name" value="Glu_tRNA_reductase"/>
    <property type="match status" value="1"/>
</dbReference>
<feature type="domain" description="Quinate/shikimate 5-dehydrogenase/glutamyl-tRNA reductase" evidence="18">
    <location>
        <begin position="170"/>
        <end position="304"/>
    </location>
</feature>
<dbReference type="InterPro" id="IPR036291">
    <property type="entry name" value="NAD(P)-bd_dom_sf"/>
</dbReference>
<dbReference type="AlphaFoldDB" id="A0A498C8P9"/>
<evidence type="ECO:0000259" key="18">
    <source>
        <dbReference type="Pfam" id="PF01488"/>
    </source>
</evidence>
<dbReference type="SUPFAM" id="SSF69742">
    <property type="entry name" value="Glutamyl tRNA-reductase catalytic, N-terminal domain"/>
    <property type="match status" value="1"/>
</dbReference>
<dbReference type="InterPro" id="IPR006151">
    <property type="entry name" value="Shikm_DH/Glu-tRNA_Rdtase"/>
</dbReference>
<dbReference type="Pfam" id="PF05201">
    <property type="entry name" value="GlutR_N"/>
    <property type="match status" value="1"/>
</dbReference>
<dbReference type="Pfam" id="PF00745">
    <property type="entry name" value="GlutR_dimer"/>
    <property type="match status" value="1"/>
</dbReference>
<feature type="binding site" evidence="9 11">
    <location>
        <begin position="112"/>
        <end position="114"/>
    </location>
    <ligand>
        <name>substrate</name>
    </ligand>
</feature>
<dbReference type="SUPFAM" id="SSF51735">
    <property type="entry name" value="NAD(P)-binding Rossmann-fold domains"/>
    <property type="match status" value="1"/>
</dbReference>
<keyword evidence="15" id="KW-0175">Coiled coil</keyword>
<dbReference type="UniPathway" id="UPA00251">
    <property type="reaction ID" value="UER00316"/>
</dbReference>
<dbReference type="EC" id="1.2.1.70" evidence="3 9"/>
<evidence type="ECO:0000313" key="21">
    <source>
        <dbReference type="Proteomes" id="UP000275461"/>
    </source>
</evidence>
<evidence type="ECO:0000259" key="19">
    <source>
        <dbReference type="Pfam" id="PF05201"/>
    </source>
</evidence>
<dbReference type="Gene3D" id="3.40.50.720">
    <property type="entry name" value="NAD(P)-binding Rossmann-like Domain"/>
    <property type="match status" value="1"/>
</dbReference>
<evidence type="ECO:0000256" key="7">
    <source>
        <dbReference type="ARBA" id="ARBA00047464"/>
    </source>
</evidence>